<accession>A0A7Y2RH91</accession>
<gene>
    <name evidence="2" type="ORF">HLH17_13940</name>
</gene>
<feature type="signal peptide" evidence="1">
    <location>
        <begin position="1"/>
        <end position="20"/>
    </location>
</feature>
<dbReference type="EMBL" id="JABERL010000051">
    <property type="protein sequence ID" value="NNH78730.1"/>
    <property type="molecule type" value="Genomic_DNA"/>
</dbReference>
<name>A0A7Y2RH91_9GAMM</name>
<proteinExistence type="predicted"/>
<feature type="chain" id="PRO_5031163151" evidence="1">
    <location>
        <begin position="21"/>
        <end position="151"/>
    </location>
</feature>
<keyword evidence="1" id="KW-0732">Signal</keyword>
<reference evidence="2 3" key="1">
    <citation type="submission" date="2020-04" db="EMBL/GenBank/DDBJ databases">
        <title>Acinetobacter Taxon 24.</title>
        <authorList>
            <person name="Nemec A."/>
            <person name="Radolfova-Krizova L."/>
            <person name="Higgins P.G."/>
            <person name="Spanelova P."/>
        </authorList>
    </citation>
    <scope>NUCLEOTIDE SEQUENCE [LARGE SCALE GENOMIC DNA]</scope>
    <source>
        <strain evidence="2 3">ANC 5380</strain>
    </source>
</reference>
<organism evidence="2 3">
    <name type="scientific">Acinetobacter terrae</name>
    <dbReference type="NCBI Taxonomy" id="2731247"/>
    <lineage>
        <taxon>Bacteria</taxon>
        <taxon>Pseudomonadati</taxon>
        <taxon>Pseudomonadota</taxon>
        <taxon>Gammaproteobacteria</taxon>
        <taxon>Moraxellales</taxon>
        <taxon>Moraxellaceae</taxon>
        <taxon>Acinetobacter</taxon>
        <taxon>Acinetobacter Taxon 24</taxon>
    </lineage>
</organism>
<protein>
    <submittedName>
        <fullName evidence="2">Uncharacterized protein</fullName>
    </submittedName>
</protein>
<evidence type="ECO:0000313" key="3">
    <source>
        <dbReference type="Proteomes" id="UP000569202"/>
    </source>
</evidence>
<evidence type="ECO:0000256" key="1">
    <source>
        <dbReference type="SAM" id="SignalP"/>
    </source>
</evidence>
<sequence>MKKFILGLAIASIISSTAQANFGVFYEPPKINLDIKKSIDYIRANEKTADHLDTQITENDGLVLEKYYYKTSQPRHFIKRLPQSFTVYKLAFREKILSYEEHYIQANCKTGDYRLTKTDYNLNGSVFFHTFYEAKFNSKEHKDYIEICKML</sequence>
<comment type="caution">
    <text evidence="2">The sequence shown here is derived from an EMBL/GenBank/DDBJ whole genome shotgun (WGS) entry which is preliminary data.</text>
</comment>
<dbReference type="RefSeq" id="WP_171540992.1">
    <property type="nucleotide sequence ID" value="NZ_JABERL010000051.1"/>
</dbReference>
<dbReference type="Proteomes" id="UP000569202">
    <property type="component" value="Unassembled WGS sequence"/>
</dbReference>
<dbReference type="AlphaFoldDB" id="A0A7Y2RH91"/>
<evidence type="ECO:0000313" key="2">
    <source>
        <dbReference type="EMBL" id="NNH78730.1"/>
    </source>
</evidence>